<proteinExistence type="predicted"/>
<evidence type="ECO:0000313" key="2">
    <source>
        <dbReference type="Proteomes" id="UP001238540"/>
    </source>
</evidence>
<dbReference type="Proteomes" id="UP001238540">
    <property type="component" value="Unassembled WGS sequence"/>
</dbReference>
<sequence length="262" mass="30157">MANKLGIVTLHGMGNQPTDYYKPLMSRIEQRLGRGRGEMLVKPVYYHQAMQANQESLWQRMSSAHDLDAVRVRQFMLHSFSDAVNIQDYREPDSIGLRVSRCVHEQINAVTKALDDDGVFVVVAQSLGNQVMSNYIWDIQHERGLFAPGGENVEAAMANLSKLRVWFSTGNNMPLFVSGLEQDKIHAIQRPNRDFEWWNFFDVDDALGWPLKPLNEQYHDRLSVRDLEVNTGFTLLSHNHYWKDADVLDPLCDTLMHILNDE</sequence>
<keyword evidence="2" id="KW-1185">Reference proteome</keyword>
<accession>A0ABT8BWX9</accession>
<protein>
    <recommendedName>
        <fullName evidence="3">Alpha/beta hydrolase</fullName>
    </recommendedName>
</protein>
<reference evidence="2" key="1">
    <citation type="journal article" date="2019" name="Int. J. Syst. Evol. Microbiol.">
        <title>The Global Catalogue of Microorganisms (GCM) 10K type strain sequencing project: providing services to taxonomists for standard genome sequencing and annotation.</title>
        <authorList>
            <consortium name="The Broad Institute Genomics Platform"/>
            <consortium name="The Broad Institute Genome Sequencing Center for Infectious Disease"/>
            <person name="Wu L."/>
            <person name="Ma J."/>
        </authorList>
    </citation>
    <scope>NUCLEOTIDE SEQUENCE [LARGE SCALE GENOMIC DNA]</scope>
    <source>
        <strain evidence="2">CECT 7398</strain>
    </source>
</reference>
<organism evidence="1 2">
    <name type="scientific">Vibrio ostreicida</name>
    <dbReference type="NCBI Taxonomy" id="526588"/>
    <lineage>
        <taxon>Bacteria</taxon>
        <taxon>Pseudomonadati</taxon>
        <taxon>Pseudomonadota</taxon>
        <taxon>Gammaproteobacteria</taxon>
        <taxon>Vibrionales</taxon>
        <taxon>Vibrionaceae</taxon>
        <taxon>Vibrio</taxon>
    </lineage>
</organism>
<name>A0ABT8BWX9_9VIBR</name>
<evidence type="ECO:0000313" key="1">
    <source>
        <dbReference type="EMBL" id="MDN3611322.1"/>
    </source>
</evidence>
<dbReference type="RefSeq" id="WP_170882830.1">
    <property type="nucleotide sequence ID" value="NZ_JABEYA020000006.1"/>
</dbReference>
<dbReference type="EMBL" id="JAUFQC010000027">
    <property type="protein sequence ID" value="MDN3611322.1"/>
    <property type="molecule type" value="Genomic_DNA"/>
</dbReference>
<gene>
    <name evidence="1" type="ORF">QWZ16_17110</name>
</gene>
<evidence type="ECO:0008006" key="3">
    <source>
        <dbReference type="Google" id="ProtNLM"/>
    </source>
</evidence>
<comment type="caution">
    <text evidence="1">The sequence shown here is derived from an EMBL/GenBank/DDBJ whole genome shotgun (WGS) entry which is preliminary data.</text>
</comment>